<reference evidence="3" key="1">
    <citation type="journal article" date="2014" name="Nat. Genet.">
        <title>Genome of the human hookworm Necator americanus.</title>
        <authorList>
            <person name="Tang Y.T."/>
            <person name="Gao X."/>
            <person name="Rosa B.A."/>
            <person name="Abubucker S."/>
            <person name="Hallsworth-Pepin K."/>
            <person name="Martin J."/>
            <person name="Tyagi R."/>
            <person name="Heizer E."/>
            <person name="Zhang X."/>
            <person name="Bhonagiri-Palsikar V."/>
            <person name="Minx P."/>
            <person name="Warren W.C."/>
            <person name="Wang Q."/>
            <person name="Zhan B."/>
            <person name="Hotez P.J."/>
            <person name="Sternberg P.W."/>
            <person name="Dougall A."/>
            <person name="Gaze S.T."/>
            <person name="Mulvenna J."/>
            <person name="Sotillo J."/>
            <person name="Ranganathan S."/>
            <person name="Rabelo E.M."/>
            <person name="Wilson R.K."/>
            <person name="Felgner P.L."/>
            <person name="Bethony J."/>
            <person name="Hawdon J.M."/>
            <person name="Gasser R.B."/>
            <person name="Loukas A."/>
            <person name="Mitreva M."/>
        </authorList>
    </citation>
    <scope>NUCLEOTIDE SEQUENCE [LARGE SCALE GENOMIC DNA]</scope>
</reference>
<dbReference type="AlphaFoldDB" id="W2TLY3"/>
<evidence type="ECO:0000256" key="1">
    <source>
        <dbReference type="SAM" id="MobiDB-lite"/>
    </source>
</evidence>
<dbReference type="EMBL" id="KI658296">
    <property type="protein sequence ID" value="ETN83125.1"/>
    <property type="molecule type" value="Genomic_DNA"/>
</dbReference>
<accession>W2TLY3</accession>
<organism evidence="2 3">
    <name type="scientific">Necator americanus</name>
    <name type="common">Human hookworm</name>
    <dbReference type="NCBI Taxonomy" id="51031"/>
    <lineage>
        <taxon>Eukaryota</taxon>
        <taxon>Metazoa</taxon>
        <taxon>Ecdysozoa</taxon>
        <taxon>Nematoda</taxon>
        <taxon>Chromadorea</taxon>
        <taxon>Rhabditida</taxon>
        <taxon>Rhabditina</taxon>
        <taxon>Rhabditomorpha</taxon>
        <taxon>Strongyloidea</taxon>
        <taxon>Ancylostomatidae</taxon>
        <taxon>Bunostominae</taxon>
        <taxon>Necator</taxon>
    </lineage>
</organism>
<dbReference type="Proteomes" id="UP000053676">
    <property type="component" value="Unassembled WGS sequence"/>
</dbReference>
<protein>
    <submittedName>
        <fullName evidence="2">Uncharacterized protein</fullName>
    </submittedName>
</protein>
<evidence type="ECO:0000313" key="3">
    <source>
        <dbReference type="Proteomes" id="UP000053676"/>
    </source>
</evidence>
<name>W2TLY3_NECAM</name>
<evidence type="ECO:0000313" key="2">
    <source>
        <dbReference type="EMBL" id="ETN83125.1"/>
    </source>
</evidence>
<dbReference type="KEGG" id="nai:NECAME_17570"/>
<dbReference type="OrthoDB" id="5872807at2759"/>
<proteinExistence type="predicted"/>
<gene>
    <name evidence="2" type="ORF">NECAME_17570</name>
</gene>
<keyword evidence="3" id="KW-1185">Reference proteome</keyword>
<feature type="region of interest" description="Disordered" evidence="1">
    <location>
        <begin position="1"/>
        <end position="39"/>
    </location>
</feature>
<sequence>MSTRLLNPDDADDSDSSDTSTDSPVKIPRRSATVSPSTRSLLREHRRLMTYHSYSFYVRLTTGLTQMSSDDTMFPTATGHTSSTIHETESTRSSLAAINFKINSNPNRKENV</sequence>